<dbReference type="InterPro" id="IPR023614">
    <property type="entry name" value="Porin_dom_sf"/>
</dbReference>
<dbReference type="KEGG" id="ppai:E1956_35765"/>
<dbReference type="GO" id="GO:0034220">
    <property type="term" value="P:monoatomic ion transmembrane transport"/>
    <property type="evidence" value="ECO:0007669"/>
    <property type="project" value="InterPro"/>
</dbReference>
<proteinExistence type="predicted"/>
<dbReference type="InterPro" id="IPR050298">
    <property type="entry name" value="Gram-neg_bact_OMP"/>
</dbReference>
<organism evidence="13 14">
    <name type="scientific">Paraburkholderia pallida</name>
    <dbReference type="NCBI Taxonomy" id="2547399"/>
    <lineage>
        <taxon>Bacteria</taxon>
        <taxon>Pseudomonadati</taxon>
        <taxon>Pseudomonadota</taxon>
        <taxon>Betaproteobacteria</taxon>
        <taxon>Burkholderiales</taxon>
        <taxon>Burkholderiaceae</taxon>
        <taxon>Paraburkholderia</taxon>
    </lineage>
</organism>
<feature type="signal peptide" evidence="11">
    <location>
        <begin position="1"/>
        <end position="23"/>
    </location>
</feature>
<dbReference type="Pfam" id="PF13609">
    <property type="entry name" value="Porin_4"/>
    <property type="match status" value="1"/>
</dbReference>
<feature type="chain" id="PRO_5020631456" evidence="11">
    <location>
        <begin position="24"/>
        <end position="361"/>
    </location>
</feature>
<evidence type="ECO:0000256" key="5">
    <source>
        <dbReference type="ARBA" id="ARBA00022692"/>
    </source>
</evidence>
<reference evidence="13 14" key="1">
    <citation type="submission" date="2019-03" db="EMBL/GenBank/DDBJ databases">
        <title>Paraburkholderia sp. 7MH5, isolated from subtropical forest soil.</title>
        <authorList>
            <person name="Gao Z.-H."/>
            <person name="Qiu L.-H."/>
        </authorList>
    </citation>
    <scope>NUCLEOTIDE SEQUENCE [LARGE SCALE GENOMIC DNA]</scope>
    <source>
        <strain evidence="13 14">7MH5</strain>
    </source>
</reference>
<dbReference type="EMBL" id="CP038151">
    <property type="protein sequence ID" value="QBR02585.1"/>
    <property type="molecule type" value="Genomic_DNA"/>
</dbReference>
<keyword evidence="8" id="KW-0626">Porin</keyword>
<accession>A0A4P7D6T2</accession>
<evidence type="ECO:0000256" key="8">
    <source>
        <dbReference type="ARBA" id="ARBA00023114"/>
    </source>
</evidence>
<evidence type="ECO:0000256" key="7">
    <source>
        <dbReference type="ARBA" id="ARBA00023065"/>
    </source>
</evidence>
<comment type="subcellular location">
    <subcellularLocation>
        <location evidence="1">Cell outer membrane</location>
        <topology evidence="1">Multi-pass membrane protein</topology>
    </subcellularLocation>
</comment>
<dbReference type="Proteomes" id="UP000295727">
    <property type="component" value="Chromosome 4"/>
</dbReference>
<keyword evidence="9" id="KW-0472">Membrane</keyword>
<dbReference type="PANTHER" id="PTHR34501">
    <property type="entry name" value="PROTEIN YDDL-RELATED"/>
    <property type="match status" value="1"/>
</dbReference>
<evidence type="ECO:0000256" key="11">
    <source>
        <dbReference type="SAM" id="SignalP"/>
    </source>
</evidence>
<dbReference type="InterPro" id="IPR002299">
    <property type="entry name" value="Porin_Neis"/>
</dbReference>
<keyword evidence="3" id="KW-0813">Transport</keyword>
<dbReference type="GO" id="GO:0009279">
    <property type="term" value="C:cell outer membrane"/>
    <property type="evidence" value="ECO:0007669"/>
    <property type="project" value="UniProtKB-SubCell"/>
</dbReference>
<dbReference type="AlphaFoldDB" id="A0A4P7D6T2"/>
<evidence type="ECO:0000256" key="4">
    <source>
        <dbReference type="ARBA" id="ARBA00022452"/>
    </source>
</evidence>
<dbReference type="InterPro" id="IPR033900">
    <property type="entry name" value="Gram_neg_porin_domain"/>
</dbReference>
<dbReference type="CDD" id="cd00342">
    <property type="entry name" value="gram_neg_porins"/>
    <property type="match status" value="1"/>
</dbReference>
<evidence type="ECO:0000256" key="9">
    <source>
        <dbReference type="ARBA" id="ARBA00023136"/>
    </source>
</evidence>
<dbReference type="RefSeq" id="WP_134758106.1">
    <property type="nucleotide sequence ID" value="NZ_CP038151.1"/>
</dbReference>
<keyword evidence="6 11" id="KW-0732">Signal</keyword>
<keyword evidence="7" id="KW-0406">Ion transport</keyword>
<dbReference type="GO" id="GO:0046930">
    <property type="term" value="C:pore complex"/>
    <property type="evidence" value="ECO:0007669"/>
    <property type="project" value="UniProtKB-KW"/>
</dbReference>
<keyword evidence="10" id="KW-0998">Cell outer membrane</keyword>
<dbReference type="Gene3D" id="2.40.160.10">
    <property type="entry name" value="Porin"/>
    <property type="match status" value="1"/>
</dbReference>
<dbReference type="OrthoDB" id="8961834at2"/>
<dbReference type="InterPro" id="IPR001702">
    <property type="entry name" value="Porin_Gram-ve"/>
</dbReference>
<dbReference type="PANTHER" id="PTHR34501:SF9">
    <property type="entry name" value="MAJOR OUTER MEMBRANE PROTEIN P.IA"/>
    <property type="match status" value="1"/>
</dbReference>
<evidence type="ECO:0000256" key="1">
    <source>
        <dbReference type="ARBA" id="ARBA00004571"/>
    </source>
</evidence>
<dbReference type="PRINTS" id="PR00182">
    <property type="entry name" value="ECOLNEIPORIN"/>
</dbReference>
<evidence type="ECO:0000313" key="13">
    <source>
        <dbReference type="EMBL" id="QBR02585.1"/>
    </source>
</evidence>
<evidence type="ECO:0000259" key="12">
    <source>
        <dbReference type="Pfam" id="PF13609"/>
    </source>
</evidence>
<evidence type="ECO:0000256" key="6">
    <source>
        <dbReference type="ARBA" id="ARBA00022729"/>
    </source>
</evidence>
<evidence type="ECO:0000256" key="2">
    <source>
        <dbReference type="ARBA" id="ARBA00011233"/>
    </source>
</evidence>
<protein>
    <submittedName>
        <fullName evidence="13">Porin</fullName>
    </submittedName>
</protein>
<feature type="domain" description="Porin" evidence="12">
    <location>
        <begin position="14"/>
        <end position="325"/>
    </location>
</feature>
<sequence>MQKKLVKTALAGSVLCFAVAAQAQSSVTLYGIVDAGVLYLSKTRDATGGNGGKFFGFTDSGQMPSLFGLKGDEDLGGGLHAEFKLESGINIANGGFNDSNGNFFGRQAWVGLRGNFGTVRAGLQYSPFFDAIYALDPRNMSQLGSSLVPFINNTVVTGIFSANAVTYTSPVLAGFQGSLMYALGGVAGDFQAGRVYSANLSYHWNGLGVFAAYYNGNEGPSVSPLPSTLGMIGRTLGASYTFGSVTAKGSFTNYKMAGSGINNDVWNGGLDYQATPTIDVNGGVWYMVNRDDMSSKSLMGALGVNYSLSKATGLYVQVGVVNNTGGQNLGLEIGDGGNTPSSLYAPSGTTVGVDVGIHHVF</sequence>
<evidence type="ECO:0000256" key="10">
    <source>
        <dbReference type="ARBA" id="ARBA00023237"/>
    </source>
</evidence>
<keyword evidence="14" id="KW-1185">Reference proteome</keyword>
<evidence type="ECO:0000313" key="14">
    <source>
        <dbReference type="Proteomes" id="UP000295727"/>
    </source>
</evidence>
<dbReference type="SUPFAM" id="SSF56935">
    <property type="entry name" value="Porins"/>
    <property type="match status" value="1"/>
</dbReference>
<keyword evidence="5" id="KW-0812">Transmembrane</keyword>
<name>A0A4P7D6T2_9BURK</name>
<comment type="subunit">
    <text evidence="2">Homotrimer.</text>
</comment>
<keyword evidence="4" id="KW-1134">Transmembrane beta strand</keyword>
<evidence type="ECO:0000256" key="3">
    <source>
        <dbReference type="ARBA" id="ARBA00022448"/>
    </source>
</evidence>
<dbReference type="PRINTS" id="PR00184">
    <property type="entry name" value="NEISSPPORIN"/>
</dbReference>
<gene>
    <name evidence="13" type="ORF">E1956_35765</name>
</gene>
<dbReference type="GO" id="GO:0015288">
    <property type="term" value="F:porin activity"/>
    <property type="evidence" value="ECO:0007669"/>
    <property type="project" value="UniProtKB-KW"/>
</dbReference>